<dbReference type="PANTHER" id="PTHR19965">
    <property type="entry name" value="RNA AND EXPORT FACTOR BINDING PROTEIN"/>
    <property type="match status" value="1"/>
</dbReference>
<dbReference type="AlphaFoldDB" id="A0AAN8Z9B3"/>
<gene>
    <name evidence="3" type="ORF">RJ641_009604</name>
</gene>
<dbReference type="InterPro" id="IPR029055">
    <property type="entry name" value="Ntn_hydrolases_N"/>
</dbReference>
<dbReference type="EMBL" id="JBAMMX010000016">
    <property type="protein sequence ID" value="KAK6925278.1"/>
    <property type="molecule type" value="Genomic_DNA"/>
</dbReference>
<feature type="domain" description="Proteasome alpha-type subunits" evidence="2">
    <location>
        <begin position="9"/>
        <end position="31"/>
    </location>
</feature>
<dbReference type="GO" id="GO:0006511">
    <property type="term" value="P:ubiquitin-dependent protein catabolic process"/>
    <property type="evidence" value="ECO:0007669"/>
    <property type="project" value="InterPro"/>
</dbReference>
<evidence type="ECO:0000256" key="1">
    <source>
        <dbReference type="ARBA" id="ARBA00022884"/>
    </source>
</evidence>
<dbReference type="SUPFAM" id="SSF56235">
    <property type="entry name" value="N-terminal nucleophile aminohydrolases (Ntn hydrolases)"/>
    <property type="match status" value="1"/>
</dbReference>
<keyword evidence="4" id="KW-1185">Reference proteome</keyword>
<protein>
    <submittedName>
        <fullName evidence="3">Proteasome alpha-subunit, N-terminal domain</fullName>
    </submittedName>
</protein>
<dbReference type="GO" id="GO:0019773">
    <property type="term" value="C:proteasome core complex, alpha-subunit complex"/>
    <property type="evidence" value="ECO:0007669"/>
    <property type="project" value="InterPro"/>
</dbReference>
<comment type="caution">
    <text evidence="3">The sequence shown here is derived from an EMBL/GenBank/DDBJ whole genome shotgun (WGS) entry which is preliminary data.</text>
</comment>
<dbReference type="Gene3D" id="3.60.20.10">
    <property type="entry name" value="Glutamine Phosphoribosylpyrophosphate, subunit 1, domain 1"/>
    <property type="match status" value="1"/>
</dbReference>
<proteinExistence type="predicted"/>
<dbReference type="Proteomes" id="UP001370490">
    <property type="component" value="Unassembled WGS sequence"/>
</dbReference>
<name>A0AAN8Z9B3_9MAGN</name>
<accession>A0AAN8Z9B3</accession>
<dbReference type="GO" id="GO:0005634">
    <property type="term" value="C:nucleus"/>
    <property type="evidence" value="ECO:0007669"/>
    <property type="project" value="TreeGrafter"/>
</dbReference>
<organism evidence="3 4">
    <name type="scientific">Dillenia turbinata</name>
    <dbReference type="NCBI Taxonomy" id="194707"/>
    <lineage>
        <taxon>Eukaryota</taxon>
        <taxon>Viridiplantae</taxon>
        <taxon>Streptophyta</taxon>
        <taxon>Embryophyta</taxon>
        <taxon>Tracheophyta</taxon>
        <taxon>Spermatophyta</taxon>
        <taxon>Magnoliopsida</taxon>
        <taxon>eudicotyledons</taxon>
        <taxon>Gunneridae</taxon>
        <taxon>Pentapetalae</taxon>
        <taxon>Dilleniales</taxon>
        <taxon>Dilleniaceae</taxon>
        <taxon>Dillenia</taxon>
    </lineage>
</organism>
<evidence type="ECO:0000313" key="3">
    <source>
        <dbReference type="EMBL" id="KAK6925278.1"/>
    </source>
</evidence>
<evidence type="ECO:0000259" key="2">
    <source>
        <dbReference type="SMART" id="SM00948"/>
    </source>
</evidence>
<dbReference type="InterPro" id="IPR000426">
    <property type="entry name" value="Proteasome_asu_N"/>
</dbReference>
<dbReference type="GO" id="GO:0006406">
    <property type="term" value="P:mRNA export from nucleus"/>
    <property type="evidence" value="ECO:0007669"/>
    <property type="project" value="TreeGrafter"/>
</dbReference>
<sequence length="155" mass="16926">MSRGIGAGYDHHITIFSPEGCLFHVDYAFKAVNVAGITSIGVRGKESVCVVTQKKVSDKLLDQTSIVHLILRKFTRWPSLCFSKIHSCLGSAEVVFAKSDAFAALKKYNNVRLDGKPRKTKIIGANSELPVSARVNIIGGVTGTRKRTAVMMYVL</sequence>
<keyword evidence="3" id="KW-0647">Proteasome</keyword>
<dbReference type="InterPro" id="IPR051229">
    <property type="entry name" value="ALYREF_mRNA_export"/>
</dbReference>
<dbReference type="GO" id="GO:0003729">
    <property type="term" value="F:mRNA binding"/>
    <property type="evidence" value="ECO:0007669"/>
    <property type="project" value="TreeGrafter"/>
</dbReference>
<dbReference type="SMART" id="SM00948">
    <property type="entry name" value="Proteasome_A_N"/>
    <property type="match status" value="1"/>
</dbReference>
<keyword evidence="1" id="KW-0694">RNA-binding</keyword>
<reference evidence="3 4" key="1">
    <citation type="submission" date="2023-12" db="EMBL/GenBank/DDBJ databases">
        <title>A high-quality genome assembly for Dillenia turbinata (Dilleniales).</title>
        <authorList>
            <person name="Chanderbali A."/>
        </authorList>
    </citation>
    <scope>NUCLEOTIDE SEQUENCE [LARGE SCALE GENOMIC DNA]</scope>
    <source>
        <strain evidence="3">LSX21</strain>
        <tissue evidence="3">Leaf</tissue>
    </source>
</reference>
<dbReference type="Pfam" id="PF10584">
    <property type="entry name" value="Proteasome_A_N"/>
    <property type="match status" value="1"/>
</dbReference>
<evidence type="ECO:0000313" key="4">
    <source>
        <dbReference type="Proteomes" id="UP001370490"/>
    </source>
</evidence>
<dbReference type="PANTHER" id="PTHR19965:SF33">
    <property type="entry name" value="THO COMPLEX SUBUNIT 4D"/>
    <property type="match status" value="1"/>
</dbReference>